<proteinExistence type="predicted"/>
<evidence type="ECO:0000256" key="1">
    <source>
        <dbReference type="SAM" id="MobiDB-lite"/>
    </source>
</evidence>
<dbReference type="AlphaFoldDB" id="A0A8T0SGC2"/>
<evidence type="ECO:0000313" key="2">
    <source>
        <dbReference type="EMBL" id="KAG2598432.1"/>
    </source>
</evidence>
<feature type="region of interest" description="Disordered" evidence="1">
    <location>
        <begin position="1"/>
        <end position="31"/>
    </location>
</feature>
<evidence type="ECO:0000313" key="3">
    <source>
        <dbReference type="Proteomes" id="UP000823388"/>
    </source>
</evidence>
<keyword evidence="3" id="KW-1185">Reference proteome</keyword>
<name>A0A8T0SGC2_PANVG</name>
<accession>A0A8T0SGC2</accession>
<reference evidence="2" key="1">
    <citation type="submission" date="2020-05" db="EMBL/GenBank/DDBJ databases">
        <title>WGS assembly of Panicum virgatum.</title>
        <authorList>
            <person name="Lovell J.T."/>
            <person name="Jenkins J."/>
            <person name="Shu S."/>
            <person name="Juenger T.E."/>
            <person name="Schmutz J."/>
        </authorList>
    </citation>
    <scope>NUCLEOTIDE SEQUENCE</scope>
    <source>
        <strain evidence="2">AP13</strain>
    </source>
</reference>
<comment type="caution">
    <text evidence="2">The sequence shown here is derived from an EMBL/GenBank/DDBJ whole genome shotgun (WGS) entry which is preliminary data.</text>
</comment>
<feature type="region of interest" description="Disordered" evidence="1">
    <location>
        <begin position="120"/>
        <end position="152"/>
    </location>
</feature>
<gene>
    <name evidence="2" type="ORF">PVAP13_5KG366700</name>
</gene>
<feature type="compositionally biased region" description="Low complexity" evidence="1">
    <location>
        <begin position="1"/>
        <end position="11"/>
    </location>
</feature>
<protein>
    <submittedName>
        <fullName evidence="2">Uncharacterized protein</fullName>
    </submittedName>
</protein>
<feature type="compositionally biased region" description="Basic residues" evidence="1">
    <location>
        <begin position="64"/>
        <end position="73"/>
    </location>
</feature>
<feature type="region of interest" description="Disordered" evidence="1">
    <location>
        <begin position="58"/>
        <end position="82"/>
    </location>
</feature>
<dbReference type="EMBL" id="CM029045">
    <property type="protein sequence ID" value="KAG2598432.1"/>
    <property type="molecule type" value="Genomic_DNA"/>
</dbReference>
<dbReference type="Proteomes" id="UP000823388">
    <property type="component" value="Chromosome 5K"/>
</dbReference>
<organism evidence="2 3">
    <name type="scientific">Panicum virgatum</name>
    <name type="common">Blackwell switchgrass</name>
    <dbReference type="NCBI Taxonomy" id="38727"/>
    <lineage>
        <taxon>Eukaryota</taxon>
        <taxon>Viridiplantae</taxon>
        <taxon>Streptophyta</taxon>
        <taxon>Embryophyta</taxon>
        <taxon>Tracheophyta</taxon>
        <taxon>Spermatophyta</taxon>
        <taxon>Magnoliopsida</taxon>
        <taxon>Liliopsida</taxon>
        <taxon>Poales</taxon>
        <taxon>Poaceae</taxon>
        <taxon>PACMAD clade</taxon>
        <taxon>Panicoideae</taxon>
        <taxon>Panicodae</taxon>
        <taxon>Paniceae</taxon>
        <taxon>Panicinae</taxon>
        <taxon>Panicum</taxon>
        <taxon>Panicum sect. Hiantes</taxon>
    </lineage>
</organism>
<sequence>MRTGASPTTPSRGPPPPPRAEAPLRAAPSSTPAVISVVPARTHAPLLSRFLLRAHSSIAWPPPPRRRPHHVRIARPPPPSSPCLDHHCAASGQQRHPRRGLPRVDIKRRPARPDLVTPIKGAAASRTASGERRHPELARGSHLHPRLRKTTASSSCCLKSKLRRATVIHGTHSPHIRTPLVACP</sequence>
<feature type="compositionally biased region" description="Basic and acidic residues" evidence="1">
    <location>
        <begin position="129"/>
        <end position="139"/>
    </location>
</feature>